<protein>
    <submittedName>
        <fullName evidence="1">Unannotated protein</fullName>
    </submittedName>
</protein>
<organism evidence="1">
    <name type="scientific">freshwater metagenome</name>
    <dbReference type="NCBI Taxonomy" id="449393"/>
    <lineage>
        <taxon>unclassified sequences</taxon>
        <taxon>metagenomes</taxon>
        <taxon>ecological metagenomes</taxon>
    </lineage>
</organism>
<evidence type="ECO:0000313" key="1">
    <source>
        <dbReference type="EMBL" id="CAB4543922.1"/>
    </source>
</evidence>
<dbReference type="AlphaFoldDB" id="A0A6J6BXV5"/>
<proteinExistence type="predicted"/>
<accession>A0A6J6BXV5</accession>
<name>A0A6J6BXV5_9ZZZZ</name>
<reference evidence="1" key="1">
    <citation type="submission" date="2020-05" db="EMBL/GenBank/DDBJ databases">
        <authorList>
            <person name="Chiriac C."/>
            <person name="Salcher M."/>
            <person name="Ghai R."/>
            <person name="Kavagutti S V."/>
        </authorList>
    </citation>
    <scope>NUCLEOTIDE SEQUENCE</scope>
</reference>
<dbReference type="EMBL" id="CAEZSE010000213">
    <property type="protein sequence ID" value="CAB4543922.1"/>
    <property type="molecule type" value="Genomic_DNA"/>
</dbReference>
<sequence>MQLDTKQRITELSIKELLVTQQLNTKPQVVERLAVADDVRELLPDSGLVRGRIVRCSGDAGLSLALSLCSLATQQGSWLGVVGVEHLGLLAAVEHGVALERTVLVHPPKTSREWSITVAAAIEGLDLLIVAVPERLSVNDARRVQTRLQSRRAVMIIVDNTVLSQSRSMNGSSEAQQFLADVVLDTKTKSWSGVDKGAGYLQHRDVRIRVSGRRVARERNYLVTRSC</sequence>
<gene>
    <name evidence="1" type="ORF">UFOPK1353_01094</name>
</gene>